<reference evidence="1" key="1">
    <citation type="submission" date="2023-04" db="EMBL/GenBank/DDBJ databases">
        <title>Ambrosiozyma monospora NBRC 10751.</title>
        <authorList>
            <person name="Ichikawa N."/>
            <person name="Sato H."/>
            <person name="Tonouchi N."/>
        </authorList>
    </citation>
    <scope>NUCLEOTIDE SEQUENCE</scope>
    <source>
        <strain evidence="1">NBRC 10751</strain>
    </source>
</reference>
<accession>A0ACB5SQR1</accession>
<organism evidence="1 2">
    <name type="scientific">Ambrosiozyma monospora</name>
    <name type="common">Yeast</name>
    <name type="synonym">Endomycopsis monosporus</name>
    <dbReference type="NCBI Taxonomy" id="43982"/>
    <lineage>
        <taxon>Eukaryota</taxon>
        <taxon>Fungi</taxon>
        <taxon>Dikarya</taxon>
        <taxon>Ascomycota</taxon>
        <taxon>Saccharomycotina</taxon>
        <taxon>Pichiomycetes</taxon>
        <taxon>Pichiales</taxon>
        <taxon>Pichiaceae</taxon>
        <taxon>Ambrosiozyma</taxon>
    </lineage>
</organism>
<evidence type="ECO:0000313" key="1">
    <source>
        <dbReference type="EMBL" id="GME70125.1"/>
    </source>
</evidence>
<sequence length="118" mass="12603">MIFATTKLHIKHDIISLLLVLFIVQSTSCFPVADTEPPFEENYAVDLVKRKMTGSQIALVTVFSVLGFLFVLWIVFIFMLCIFDYNTEPGSDNYYSGGGGAGGYSGGDGGCGGGDGGD</sequence>
<comment type="caution">
    <text evidence="1">The sequence shown here is derived from an EMBL/GenBank/DDBJ whole genome shotgun (WGS) entry which is preliminary data.</text>
</comment>
<proteinExistence type="predicted"/>
<protein>
    <submittedName>
        <fullName evidence="1">Unnamed protein product</fullName>
    </submittedName>
</protein>
<name>A0ACB5SQR1_AMBMO</name>
<dbReference type="Proteomes" id="UP001165064">
    <property type="component" value="Unassembled WGS sequence"/>
</dbReference>
<dbReference type="EMBL" id="BSXS01000002">
    <property type="protein sequence ID" value="GME70125.1"/>
    <property type="molecule type" value="Genomic_DNA"/>
</dbReference>
<gene>
    <name evidence="1" type="ORF">Amon02_000004000</name>
</gene>
<evidence type="ECO:0000313" key="2">
    <source>
        <dbReference type="Proteomes" id="UP001165064"/>
    </source>
</evidence>
<keyword evidence="2" id="KW-1185">Reference proteome</keyword>